<dbReference type="EMBL" id="LAPV01000127">
    <property type="protein sequence ID" value="KKC32813.1"/>
    <property type="molecule type" value="Genomic_DNA"/>
</dbReference>
<dbReference type="SUPFAM" id="SSF53613">
    <property type="entry name" value="Ribokinase-like"/>
    <property type="match status" value="1"/>
</dbReference>
<dbReference type="InterPro" id="IPR011611">
    <property type="entry name" value="PfkB_dom"/>
</dbReference>
<reference evidence="4 6" key="1">
    <citation type="submission" date="2015-03" db="EMBL/GenBank/DDBJ databases">
        <authorList>
            <person name="Lepp D."/>
            <person name="Hassan Y.I."/>
            <person name="Li X.-Z."/>
            <person name="Zhou T."/>
        </authorList>
    </citation>
    <scope>NUCLEOTIDE SEQUENCE [LARGE SCALE GENOMIC DNA]</scope>
    <source>
        <strain evidence="4 6">Cr7-05</strain>
    </source>
</reference>
<name>A0A0F5PW05_9HYPH</name>
<dbReference type="Pfam" id="PF00294">
    <property type="entry name" value="PfkB"/>
    <property type="match status" value="1"/>
</dbReference>
<dbReference type="RefSeq" id="WP_046171253.1">
    <property type="nucleotide sequence ID" value="NZ_FOMB01000029.1"/>
</dbReference>
<dbReference type="Proteomes" id="UP000182258">
    <property type="component" value="Unassembled WGS sequence"/>
</dbReference>
<dbReference type="PANTHER" id="PTHR47098">
    <property type="entry name" value="PROTEIN MAK32"/>
    <property type="match status" value="1"/>
</dbReference>
<sequence>MNGVPELVCLGNFTIDDVVLPNGTERPGCTGGDALYATLAARSWLPATELVAPIGNDLPAHVIERIGACGLSVAGMARRDLPTLHNRVAYEANGDRTWTLYASEEAFDVLSPLPADIPVAFGNARAFLILAMTLPAQRRLVTTLKASRSAIVALDPQEDYIFGNEADLRAMIGQVDIFLPSAEEVRRLLATEDWSAAARSFAALGPRLIVIKLGTDGCLVYDAVNDVEFTVPAYPGAQVVDTTGAGDSFCGAFMAAYLQDPADLRGAARAGAVAASFTVGGYGVDPLFETTSLQMRERLDGWHP</sequence>
<dbReference type="Gene3D" id="3.40.1190.20">
    <property type="match status" value="1"/>
</dbReference>
<evidence type="ECO:0000256" key="1">
    <source>
        <dbReference type="ARBA" id="ARBA00022679"/>
    </source>
</evidence>
<dbReference type="EMBL" id="FOMB01000029">
    <property type="protein sequence ID" value="SFD21629.1"/>
    <property type="molecule type" value="Genomic_DNA"/>
</dbReference>
<dbReference type="PANTHER" id="PTHR47098:SF2">
    <property type="entry name" value="PROTEIN MAK32"/>
    <property type="match status" value="1"/>
</dbReference>
<dbReference type="PROSITE" id="PS00584">
    <property type="entry name" value="PFKB_KINASES_2"/>
    <property type="match status" value="1"/>
</dbReference>
<gene>
    <name evidence="5" type="ORF">SAMN04488059_12935</name>
    <name evidence="4" type="ORF">WH91_12050</name>
</gene>
<dbReference type="PATRIC" id="fig|728005.3.peg.560"/>
<reference evidence="5 7" key="2">
    <citation type="submission" date="2016-10" db="EMBL/GenBank/DDBJ databases">
        <authorList>
            <person name="de Groot N.N."/>
        </authorList>
    </citation>
    <scope>NUCLEOTIDE SEQUENCE [LARGE SCALE GENOMIC DNA]</scope>
    <source>
        <strain evidence="5 7">CGMCC 1.10210</strain>
    </source>
</reference>
<dbReference type="InterPro" id="IPR029056">
    <property type="entry name" value="Ribokinase-like"/>
</dbReference>
<dbReference type="STRING" id="728005.SAMN04488059_12935"/>
<evidence type="ECO:0000313" key="5">
    <source>
        <dbReference type="EMBL" id="SFD21629.1"/>
    </source>
</evidence>
<evidence type="ECO:0000259" key="3">
    <source>
        <dbReference type="Pfam" id="PF00294"/>
    </source>
</evidence>
<dbReference type="OrthoDB" id="7946249at2"/>
<keyword evidence="1" id="KW-0808">Transferase</keyword>
<proteinExistence type="predicted"/>
<dbReference type="AlphaFoldDB" id="A0A0F5PW05"/>
<organism evidence="5 7">
    <name type="scientific">Devosia psychrophila</name>
    <dbReference type="NCBI Taxonomy" id="728005"/>
    <lineage>
        <taxon>Bacteria</taxon>
        <taxon>Pseudomonadati</taxon>
        <taxon>Pseudomonadota</taxon>
        <taxon>Alphaproteobacteria</taxon>
        <taxon>Hyphomicrobiales</taxon>
        <taxon>Devosiaceae</taxon>
        <taxon>Devosia</taxon>
    </lineage>
</organism>
<evidence type="ECO:0000313" key="7">
    <source>
        <dbReference type="Proteomes" id="UP000182258"/>
    </source>
</evidence>
<evidence type="ECO:0000313" key="4">
    <source>
        <dbReference type="EMBL" id="KKC32813.1"/>
    </source>
</evidence>
<feature type="domain" description="Carbohydrate kinase PfkB" evidence="3">
    <location>
        <begin position="31"/>
        <end position="285"/>
    </location>
</feature>
<evidence type="ECO:0000313" key="6">
    <source>
        <dbReference type="Proteomes" id="UP000033519"/>
    </source>
</evidence>
<dbReference type="Proteomes" id="UP000033519">
    <property type="component" value="Unassembled WGS sequence"/>
</dbReference>
<keyword evidence="6" id="KW-1185">Reference proteome</keyword>
<dbReference type="GO" id="GO:0016301">
    <property type="term" value="F:kinase activity"/>
    <property type="evidence" value="ECO:0007669"/>
    <property type="project" value="UniProtKB-KW"/>
</dbReference>
<accession>A0A0F5PW05</accession>
<keyword evidence="2 5" id="KW-0418">Kinase</keyword>
<dbReference type="InterPro" id="IPR002173">
    <property type="entry name" value="Carboh/pur_kinase_PfkB_CS"/>
</dbReference>
<protein>
    <submittedName>
        <fullName evidence="5">Sugar or nucleoside kinase, ribokinase family</fullName>
    </submittedName>
</protein>
<evidence type="ECO:0000256" key="2">
    <source>
        <dbReference type="ARBA" id="ARBA00022777"/>
    </source>
</evidence>